<comment type="caution">
    <text evidence="3">The sequence shown here is derived from an EMBL/GenBank/DDBJ whole genome shotgun (WGS) entry which is preliminary data.</text>
</comment>
<proteinExistence type="inferred from homology"/>
<dbReference type="PANTHER" id="PTHR42743">
    <property type="entry name" value="AMINO-ACID AMINOTRANSFERASE"/>
    <property type="match status" value="1"/>
</dbReference>
<evidence type="ECO:0000313" key="3">
    <source>
        <dbReference type="EMBL" id="MXU63880.1"/>
    </source>
</evidence>
<dbReference type="InterPro" id="IPR050571">
    <property type="entry name" value="Class-IV_PLP-Dep_Aminotrnsfr"/>
</dbReference>
<comment type="similarity">
    <text evidence="1">Belongs to the class-IV pyridoxal-phosphate-dependent aminotransferase family.</text>
</comment>
<dbReference type="SUPFAM" id="SSF52540">
    <property type="entry name" value="P-loop containing nucleoside triphosphate hydrolases"/>
    <property type="match status" value="1"/>
</dbReference>
<sequence>MWSGPRNLSTAMMRSFEARGDCTVRDEPFYAAYLRKTGLTHPMRAEILAADPRDYPTVARDCAQEEVATPLLFQKHMTQHMLDDSDLGWTDGLTHFFLIRAPERVIASYAAKREAPRAEDIGFAQQARLFDQLSVRQGRPPIVIDSAAIRAAPERMLKALCAALGIEGRASMLGWAPGRRPDDGVWAAHWYGAVEGSTGFAGPEGDLPELDGDLARLADGARPHYAHLAAHALVG</sequence>
<keyword evidence="3" id="KW-0378">Hydrolase</keyword>
<evidence type="ECO:0000313" key="4">
    <source>
        <dbReference type="Proteomes" id="UP000436016"/>
    </source>
</evidence>
<evidence type="ECO:0000256" key="1">
    <source>
        <dbReference type="ARBA" id="ARBA00009320"/>
    </source>
</evidence>
<dbReference type="PANTHER" id="PTHR42743:SF11">
    <property type="entry name" value="AMINODEOXYCHORISMATE LYASE"/>
    <property type="match status" value="1"/>
</dbReference>
<protein>
    <submittedName>
        <fullName evidence="3">HAD family hydrolase</fullName>
    </submittedName>
</protein>
<keyword evidence="2" id="KW-0100">Branched-chain amino acid biosynthesis</keyword>
<organism evidence="3 4">
    <name type="scientific">Oceanomicrobium pacificus</name>
    <dbReference type="NCBI Taxonomy" id="2692916"/>
    <lineage>
        <taxon>Bacteria</taxon>
        <taxon>Pseudomonadati</taxon>
        <taxon>Pseudomonadota</taxon>
        <taxon>Alphaproteobacteria</taxon>
        <taxon>Rhodobacterales</taxon>
        <taxon>Paracoccaceae</taxon>
        <taxon>Oceanomicrobium</taxon>
    </lineage>
</organism>
<evidence type="ECO:0000256" key="2">
    <source>
        <dbReference type="ARBA" id="ARBA00023304"/>
    </source>
</evidence>
<dbReference type="GO" id="GO:0009082">
    <property type="term" value="P:branched-chain amino acid biosynthetic process"/>
    <property type="evidence" value="ECO:0007669"/>
    <property type="project" value="UniProtKB-KW"/>
</dbReference>
<name>A0A6B0THM3_9RHOB</name>
<dbReference type="Pfam" id="PF19798">
    <property type="entry name" value="Sulfotransfer_5"/>
    <property type="match status" value="1"/>
</dbReference>
<dbReference type="Proteomes" id="UP000436016">
    <property type="component" value="Unassembled WGS sequence"/>
</dbReference>
<dbReference type="InterPro" id="IPR027417">
    <property type="entry name" value="P-loop_NTPase"/>
</dbReference>
<gene>
    <name evidence="3" type="ORF">GSH16_00370</name>
</gene>
<dbReference type="RefSeq" id="WP_160852871.1">
    <property type="nucleotide sequence ID" value="NZ_WUWG01000001.1"/>
</dbReference>
<accession>A0A6B0THM3</accession>
<reference evidence="3 4" key="1">
    <citation type="submission" date="2019-12" db="EMBL/GenBank/DDBJ databases">
        <title>Strain KN286 was isolated from seawater, which was collected from Caroline Seamount in the tropical western Pacific.</title>
        <authorList>
            <person name="Wang Q."/>
        </authorList>
    </citation>
    <scope>NUCLEOTIDE SEQUENCE [LARGE SCALE GENOMIC DNA]</scope>
    <source>
        <strain evidence="3 4">KN286</strain>
    </source>
</reference>
<keyword evidence="2" id="KW-0028">Amino-acid biosynthesis</keyword>
<keyword evidence="4" id="KW-1185">Reference proteome</keyword>
<dbReference type="AlphaFoldDB" id="A0A6B0THM3"/>
<dbReference type="EMBL" id="WUWG01000001">
    <property type="protein sequence ID" value="MXU63880.1"/>
    <property type="molecule type" value="Genomic_DNA"/>
</dbReference>
<dbReference type="GO" id="GO:0016787">
    <property type="term" value="F:hydrolase activity"/>
    <property type="evidence" value="ECO:0007669"/>
    <property type="project" value="UniProtKB-KW"/>
</dbReference>